<dbReference type="Gene3D" id="1.20.1220.20">
    <property type="entry name" value="Uncharcterised protein PF01724"/>
    <property type="match status" value="1"/>
</dbReference>
<evidence type="ECO:0000313" key="1">
    <source>
        <dbReference type="EMBL" id="PZN68952.1"/>
    </source>
</evidence>
<organism evidence="1 2">
    <name type="scientific">Candidatus Methylumidiphilus alinenensis</name>
    <dbReference type="NCBI Taxonomy" id="2202197"/>
    <lineage>
        <taxon>Bacteria</taxon>
        <taxon>Pseudomonadati</taxon>
        <taxon>Pseudomonadota</taxon>
        <taxon>Gammaproteobacteria</taxon>
        <taxon>Methylococcales</taxon>
        <taxon>Candidatus Methylumidiphilus</taxon>
    </lineage>
</organism>
<comment type="caution">
    <text evidence="1">The sequence shown here is derived from an EMBL/GenBank/DDBJ whole genome shotgun (WGS) entry which is preliminary data.</text>
</comment>
<sequence length="64" mass="7282">MDATPSLKHYSDELFNKAWEQARRAAGKSFEAYGEEVLIPAECPYLLEQVLNSDYFPENAKIVS</sequence>
<dbReference type="Proteomes" id="UP000249396">
    <property type="component" value="Unassembled WGS sequence"/>
</dbReference>
<reference evidence="1 2" key="1">
    <citation type="journal article" date="2018" name="Aquat. Microb. Ecol.">
        <title>Gammaproteobacterial methanotrophs dominate.</title>
        <authorList>
            <person name="Rissanen A.J."/>
            <person name="Saarenheimo J."/>
            <person name="Tiirola M."/>
            <person name="Peura S."/>
            <person name="Aalto S.L."/>
            <person name="Karvinen A."/>
            <person name="Nykanen H."/>
        </authorList>
    </citation>
    <scope>NUCLEOTIDE SEQUENCE [LARGE SCALE GENOMIC DNA]</scope>
    <source>
        <strain evidence="1">AMbin10</strain>
    </source>
</reference>
<dbReference type="AlphaFoldDB" id="A0A2W4Q9M6"/>
<dbReference type="EMBL" id="QJPH01000591">
    <property type="protein sequence ID" value="PZN68952.1"/>
    <property type="molecule type" value="Genomic_DNA"/>
</dbReference>
<evidence type="ECO:0000313" key="2">
    <source>
        <dbReference type="Proteomes" id="UP000249396"/>
    </source>
</evidence>
<dbReference type="Pfam" id="PF01724">
    <property type="entry name" value="DUF29"/>
    <property type="match status" value="1"/>
</dbReference>
<gene>
    <name evidence="1" type="ORF">DM484_30630</name>
</gene>
<proteinExistence type="predicted"/>
<name>A0A2W4Q9M6_9GAMM</name>
<accession>A0A2W4Q9M6</accession>
<protein>
    <submittedName>
        <fullName evidence="1">Uncharacterized protein</fullName>
    </submittedName>
</protein>